<protein>
    <recommendedName>
        <fullName evidence="1">C-type lectin domain-containing protein</fullName>
    </recommendedName>
</protein>
<dbReference type="SMART" id="SM00034">
    <property type="entry name" value="CLECT"/>
    <property type="match status" value="1"/>
</dbReference>
<dbReference type="Proteomes" id="UP001378592">
    <property type="component" value="Unassembled WGS sequence"/>
</dbReference>
<evidence type="ECO:0000313" key="3">
    <source>
        <dbReference type="Proteomes" id="UP001378592"/>
    </source>
</evidence>
<keyword evidence="3" id="KW-1185">Reference proteome</keyword>
<accession>A0AAN9VEF0</accession>
<dbReference type="PROSITE" id="PS50041">
    <property type="entry name" value="C_TYPE_LECTIN_2"/>
    <property type="match status" value="1"/>
</dbReference>
<reference evidence="2 3" key="1">
    <citation type="submission" date="2024-03" db="EMBL/GenBank/DDBJ databases">
        <title>The genome assembly and annotation of the cricket Gryllus longicercus Weissman &amp; Gray.</title>
        <authorList>
            <person name="Szrajer S."/>
            <person name="Gray D."/>
            <person name="Ylla G."/>
        </authorList>
    </citation>
    <scope>NUCLEOTIDE SEQUENCE [LARGE SCALE GENOMIC DNA]</scope>
    <source>
        <strain evidence="2">DAG 2021-001</strain>
        <tissue evidence="2">Whole body minus gut</tissue>
    </source>
</reference>
<proteinExistence type="predicted"/>
<dbReference type="Pfam" id="PF00059">
    <property type="entry name" value="Lectin_C"/>
    <property type="match status" value="1"/>
</dbReference>
<sequence>MAILLIQSTVDASDEAPSPVDHGEVLLVCNCFCEVNATSLQLLFCPPWRITSPTSTATRLTPTSDFAILPRPLYKFVGCESADTWHNANETCAKDGAYLAVPHSMSEVYMLLGMLIFHPHPGSNCSVFIGLHENGGEFRTVLGKPMPAVIMNLWDKRDVPKENHCLSLNREGRIEAESCEAGHAYACQVQSD</sequence>
<dbReference type="SUPFAM" id="SSF56436">
    <property type="entry name" value="C-type lectin-like"/>
    <property type="match status" value="1"/>
</dbReference>
<gene>
    <name evidence="2" type="ORF">R5R35_010594</name>
</gene>
<name>A0AAN9VEF0_9ORTH</name>
<evidence type="ECO:0000313" key="2">
    <source>
        <dbReference type="EMBL" id="KAK7793529.1"/>
    </source>
</evidence>
<dbReference type="CDD" id="cd00037">
    <property type="entry name" value="CLECT"/>
    <property type="match status" value="1"/>
</dbReference>
<dbReference type="Gene3D" id="3.10.100.10">
    <property type="entry name" value="Mannose-Binding Protein A, subunit A"/>
    <property type="match status" value="1"/>
</dbReference>
<evidence type="ECO:0000259" key="1">
    <source>
        <dbReference type="PROSITE" id="PS50041"/>
    </source>
</evidence>
<organism evidence="2 3">
    <name type="scientific">Gryllus longicercus</name>
    <dbReference type="NCBI Taxonomy" id="2509291"/>
    <lineage>
        <taxon>Eukaryota</taxon>
        <taxon>Metazoa</taxon>
        <taxon>Ecdysozoa</taxon>
        <taxon>Arthropoda</taxon>
        <taxon>Hexapoda</taxon>
        <taxon>Insecta</taxon>
        <taxon>Pterygota</taxon>
        <taxon>Neoptera</taxon>
        <taxon>Polyneoptera</taxon>
        <taxon>Orthoptera</taxon>
        <taxon>Ensifera</taxon>
        <taxon>Gryllidea</taxon>
        <taxon>Grylloidea</taxon>
        <taxon>Gryllidae</taxon>
        <taxon>Gryllinae</taxon>
        <taxon>Gryllus</taxon>
    </lineage>
</organism>
<dbReference type="InterPro" id="IPR016187">
    <property type="entry name" value="CTDL_fold"/>
</dbReference>
<dbReference type="AlphaFoldDB" id="A0AAN9VEF0"/>
<comment type="caution">
    <text evidence="2">The sequence shown here is derived from an EMBL/GenBank/DDBJ whole genome shotgun (WGS) entry which is preliminary data.</text>
</comment>
<dbReference type="InterPro" id="IPR001304">
    <property type="entry name" value="C-type_lectin-like"/>
</dbReference>
<feature type="domain" description="C-type lectin" evidence="1">
    <location>
        <begin position="74"/>
        <end position="188"/>
    </location>
</feature>
<dbReference type="EMBL" id="JAZDUA010000375">
    <property type="protein sequence ID" value="KAK7793529.1"/>
    <property type="molecule type" value="Genomic_DNA"/>
</dbReference>
<dbReference type="InterPro" id="IPR016186">
    <property type="entry name" value="C-type_lectin-like/link_sf"/>
</dbReference>